<protein>
    <submittedName>
        <fullName evidence="1">Uncharacterized protein</fullName>
    </submittedName>
</protein>
<gene>
    <name evidence="1" type="ORF">BJ212DRAFT_1379638</name>
</gene>
<accession>A0A9P7E244</accession>
<dbReference type="EMBL" id="JABBWG010000034">
    <property type="protein sequence ID" value="KAG1809361.1"/>
    <property type="molecule type" value="Genomic_DNA"/>
</dbReference>
<dbReference type="GeneID" id="64630622"/>
<dbReference type="Proteomes" id="UP000807769">
    <property type="component" value="Unassembled WGS sequence"/>
</dbReference>
<name>A0A9P7E244_9AGAM</name>
<proteinExistence type="predicted"/>
<evidence type="ECO:0000313" key="2">
    <source>
        <dbReference type="Proteomes" id="UP000807769"/>
    </source>
</evidence>
<keyword evidence="2" id="KW-1185">Reference proteome</keyword>
<organism evidence="1 2">
    <name type="scientific">Suillus subaureus</name>
    <dbReference type="NCBI Taxonomy" id="48587"/>
    <lineage>
        <taxon>Eukaryota</taxon>
        <taxon>Fungi</taxon>
        <taxon>Dikarya</taxon>
        <taxon>Basidiomycota</taxon>
        <taxon>Agaricomycotina</taxon>
        <taxon>Agaricomycetes</taxon>
        <taxon>Agaricomycetidae</taxon>
        <taxon>Boletales</taxon>
        <taxon>Suillineae</taxon>
        <taxon>Suillaceae</taxon>
        <taxon>Suillus</taxon>
    </lineage>
</organism>
<dbReference type="RefSeq" id="XP_041189187.1">
    <property type="nucleotide sequence ID" value="XM_041336605.1"/>
</dbReference>
<sequence>MSRRIRATPEKLASGRKAGSPARFDMALILDGPWTSQLCSLDAGLCVAQVRAIFSLPHQFGEYSRALAYIEWFTPF</sequence>
<evidence type="ECO:0000313" key="1">
    <source>
        <dbReference type="EMBL" id="KAG1809361.1"/>
    </source>
</evidence>
<dbReference type="AlphaFoldDB" id="A0A9P7E244"/>
<reference evidence="1" key="1">
    <citation type="journal article" date="2020" name="New Phytol.">
        <title>Comparative genomics reveals dynamic genome evolution in host specialist ectomycorrhizal fungi.</title>
        <authorList>
            <person name="Lofgren L.A."/>
            <person name="Nguyen N.H."/>
            <person name="Vilgalys R."/>
            <person name="Ruytinx J."/>
            <person name="Liao H.L."/>
            <person name="Branco S."/>
            <person name="Kuo A."/>
            <person name="LaButti K."/>
            <person name="Lipzen A."/>
            <person name="Andreopoulos W."/>
            <person name="Pangilinan J."/>
            <person name="Riley R."/>
            <person name="Hundley H."/>
            <person name="Na H."/>
            <person name="Barry K."/>
            <person name="Grigoriev I.V."/>
            <person name="Stajich J.E."/>
            <person name="Kennedy P.G."/>
        </authorList>
    </citation>
    <scope>NUCLEOTIDE SEQUENCE</scope>
    <source>
        <strain evidence="1">MN1</strain>
    </source>
</reference>
<dbReference type="OrthoDB" id="2606601at2759"/>
<comment type="caution">
    <text evidence="1">The sequence shown here is derived from an EMBL/GenBank/DDBJ whole genome shotgun (WGS) entry which is preliminary data.</text>
</comment>